<comment type="subcellular location">
    <subcellularLocation>
        <location evidence="1">Membrane</location>
        <topology evidence="1">Multi-pass membrane protein</topology>
    </subcellularLocation>
</comment>
<comment type="caution">
    <text evidence="7">The sequence shown here is derived from an EMBL/GenBank/DDBJ whole genome shotgun (WGS) entry which is preliminary data.</text>
</comment>
<dbReference type="PANTHER" id="PTHR32322">
    <property type="entry name" value="INNER MEMBRANE TRANSPORTER"/>
    <property type="match status" value="1"/>
</dbReference>
<feature type="transmembrane region" description="Helical" evidence="5">
    <location>
        <begin position="156"/>
        <end position="177"/>
    </location>
</feature>
<feature type="transmembrane region" description="Helical" evidence="5">
    <location>
        <begin position="276"/>
        <end position="298"/>
    </location>
</feature>
<reference evidence="7 8" key="1">
    <citation type="submission" date="2018-06" db="EMBL/GenBank/DDBJ databases">
        <title>Halonotius sp. F13-13 a new haloarchaeeon isolated from a solar saltern from Isla Cristina, Huelva, Spain.</title>
        <authorList>
            <person name="Duran-Viseras A."/>
            <person name="Sanchez-Porro C."/>
            <person name="Ventosa A."/>
        </authorList>
    </citation>
    <scope>NUCLEOTIDE SEQUENCE [LARGE SCALE GENOMIC DNA]</scope>
    <source>
        <strain evidence="7 8">F13-13</strain>
    </source>
</reference>
<feature type="transmembrane region" description="Helical" evidence="5">
    <location>
        <begin position="189"/>
        <end position="208"/>
    </location>
</feature>
<proteinExistence type="predicted"/>
<evidence type="ECO:0000256" key="3">
    <source>
        <dbReference type="ARBA" id="ARBA00022989"/>
    </source>
</evidence>
<dbReference type="PANTHER" id="PTHR32322:SF2">
    <property type="entry name" value="EAMA DOMAIN-CONTAINING PROTEIN"/>
    <property type="match status" value="1"/>
</dbReference>
<dbReference type="SUPFAM" id="SSF103481">
    <property type="entry name" value="Multidrug resistance efflux transporter EmrE"/>
    <property type="match status" value="2"/>
</dbReference>
<keyword evidence="8" id="KW-1185">Reference proteome</keyword>
<dbReference type="GO" id="GO:0016020">
    <property type="term" value="C:membrane"/>
    <property type="evidence" value="ECO:0007669"/>
    <property type="project" value="UniProtKB-SubCell"/>
</dbReference>
<evidence type="ECO:0000256" key="2">
    <source>
        <dbReference type="ARBA" id="ARBA00022692"/>
    </source>
</evidence>
<dbReference type="Pfam" id="PF00892">
    <property type="entry name" value="EamA"/>
    <property type="match status" value="2"/>
</dbReference>
<evidence type="ECO:0000256" key="4">
    <source>
        <dbReference type="ARBA" id="ARBA00023136"/>
    </source>
</evidence>
<dbReference type="InterPro" id="IPR050638">
    <property type="entry name" value="AA-Vitamin_Transporters"/>
</dbReference>
<protein>
    <submittedName>
        <fullName evidence="7">EamA/RhaT family transporter</fullName>
    </submittedName>
</protein>
<dbReference type="Proteomes" id="UP000276588">
    <property type="component" value="Unassembled WGS sequence"/>
</dbReference>
<feature type="transmembrane region" description="Helical" evidence="5">
    <location>
        <begin position="220"/>
        <end position="241"/>
    </location>
</feature>
<keyword evidence="4 5" id="KW-0472">Membrane</keyword>
<feature type="transmembrane region" description="Helical" evidence="5">
    <location>
        <begin position="98"/>
        <end position="120"/>
    </location>
</feature>
<dbReference type="EMBL" id="QKNY01000018">
    <property type="protein sequence ID" value="RJX42444.1"/>
    <property type="molecule type" value="Genomic_DNA"/>
</dbReference>
<evidence type="ECO:0000313" key="7">
    <source>
        <dbReference type="EMBL" id="RJX42444.1"/>
    </source>
</evidence>
<evidence type="ECO:0000259" key="6">
    <source>
        <dbReference type="Pfam" id="PF00892"/>
    </source>
</evidence>
<feature type="transmembrane region" description="Helical" evidence="5">
    <location>
        <begin position="253"/>
        <end position="270"/>
    </location>
</feature>
<evidence type="ECO:0000256" key="5">
    <source>
        <dbReference type="SAM" id="Phobius"/>
    </source>
</evidence>
<dbReference type="InterPro" id="IPR000620">
    <property type="entry name" value="EamA_dom"/>
</dbReference>
<dbReference type="AlphaFoldDB" id="A0A3A6PK92"/>
<dbReference type="RefSeq" id="WP_120103753.1">
    <property type="nucleotide sequence ID" value="NZ_QKNY01000018.1"/>
</dbReference>
<accession>A0A3A6PK92</accession>
<evidence type="ECO:0000313" key="8">
    <source>
        <dbReference type="Proteomes" id="UP000276588"/>
    </source>
</evidence>
<dbReference type="InterPro" id="IPR037185">
    <property type="entry name" value="EmrE-like"/>
</dbReference>
<organism evidence="7 8">
    <name type="scientific">Halonotius aquaticus</name>
    <dbReference type="NCBI Taxonomy" id="2216978"/>
    <lineage>
        <taxon>Archaea</taxon>
        <taxon>Methanobacteriati</taxon>
        <taxon>Methanobacteriota</taxon>
        <taxon>Stenosarchaea group</taxon>
        <taxon>Halobacteria</taxon>
        <taxon>Halobacteriales</taxon>
        <taxon>Haloferacaceae</taxon>
        <taxon>Halonotius</taxon>
    </lineage>
</organism>
<dbReference type="OrthoDB" id="17861at2157"/>
<evidence type="ECO:0000256" key="1">
    <source>
        <dbReference type="ARBA" id="ARBA00004141"/>
    </source>
</evidence>
<sequence length="328" mass="33301">MTLRTHRWSAAFLAVSVLFGGTFVAAKAGLTDIPPLLLVAVRFDLAALVLGGYVLLTHDVGDLIPRTRGDIAGILAAGIFAIGLANGLLFLGQGSVTSGVGAILFALVPIFTPLFAGGLLSDERLSATGAAGTLVGLVGVGMVIELTPATLRATLTGGAAIVLAGAVSLALGTVLIRRSAPRLSSTVRTAWALPISAALLHALSLAAGESVAAATWTPSALLSVGYLGVFAGALAYILHFNLLDAVGATRSSLVFYVSPVVATLGGWLLLGESLSAMTVAGFGVIVVGFGIIGSPELAPLARRSRHRLAEWGRAHGYGRAEGVRYSGE</sequence>
<feature type="transmembrane region" description="Helical" evidence="5">
    <location>
        <begin position="127"/>
        <end position="144"/>
    </location>
</feature>
<feature type="domain" description="EamA" evidence="6">
    <location>
        <begin position="158"/>
        <end position="292"/>
    </location>
</feature>
<feature type="domain" description="EamA" evidence="6">
    <location>
        <begin position="9"/>
        <end position="143"/>
    </location>
</feature>
<keyword evidence="3 5" id="KW-1133">Transmembrane helix</keyword>
<feature type="transmembrane region" description="Helical" evidence="5">
    <location>
        <begin position="36"/>
        <end position="57"/>
    </location>
</feature>
<gene>
    <name evidence="7" type="ORF">DM826_12470</name>
</gene>
<feature type="transmembrane region" description="Helical" evidence="5">
    <location>
        <begin position="69"/>
        <end position="92"/>
    </location>
</feature>
<name>A0A3A6PK92_9EURY</name>
<keyword evidence="2 5" id="KW-0812">Transmembrane</keyword>